<dbReference type="GO" id="GO:0015648">
    <property type="term" value="F:lipid-linked peptidoglycan transporter activity"/>
    <property type="evidence" value="ECO:0007669"/>
    <property type="project" value="UniProtKB-UniRule"/>
</dbReference>
<feature type="transmembrane region" description="Helical" evidence="9">
    <location>
        <begin position="383"/>
        <end position="402"/>
    </location>
</feature>
<keyword evidence="3 9" id="KW-0812">Transmembrane</keyword>
<dbReference type="InterPro" id="IPR004268">
    <property type="entry name" value="MurJ"/>
</dbReference>
<dbReference type="InterPro" id="IPR051050">
    <property type="entry name" value="Lipid_II_flippase_MurJ/MviN"/>
</dbReference>
<sequence length="517" mass="53963">MTPSRRAKIVRSSALLVILTAISQVLGFGRDAVMAAVFGASSSVDAFLVAQGVMNVVLGLVSGAMAKSLVPPVARAVDEGRHRDGQRTIQVTLTVTLTILTTASLVMFVAAGPVVNVLAPGFDGPTEQVAVTMTRIVLVATIFVSGTNLLAGAAQAHDRFFWAGIQGVPFNLVMIAMITFFGATWGVEVLAIGFVVGSAVRFLFQLPAVHGIGMRLRPSFRIRDPGFVEMVRMVPPLLVGSAIANVNTMVDRAVGSAQGEGTISSLSYGWRVVTLAEVVLVTTFATTLFPAFSVLGRPERRRELRAATGRVLGVVLVVMAPVVVVLAVTAKPIVLFLFGRGNFDAQAVRLTALAVAVYSVALIGLAVREVVARACLAVGDSRVPVLTAFGAMAVNVIGDLTIGVRFGVAGLAASTSTSVCLASLVLTVLAARRHQAIALRPLVRTLLAVLVASAVSGVSGWAVLRVLPTDGAWHAILALGTVGTVCLLGYGAVLVVFRVSALSDLREALNDLRSRRT</sequence>
<dbReference type="EMBL" id="JADBEM010000001">
    <property type="protein sequence ID" value="MBE1606181.1"/>
    <property type="molecule type" value="Genomic_DNA"/>
</dbReference>
<keyword evidence="7 8" id="KW-0472">Membrane</keyword>
<keyword evidence="2 8" id="KW-1003">Cell membrane</keyword>
<comment type="subcellular location">
    <subcellularLocation>
        <location evidence="1">Cell membrane</location>
        <topology evidence="1">Multi-pass membrane protein</topology>
    </subcellularLocation>
</comment>
<dbReference type="PANTHER" id="PTHR47019">
    <property type="entry name" value="LIPID II FLIPPASE MURJ"/>
    <property type="match status" value="1"/>
</dbReference>
<feature type="transmembrane region" description="Helical" evidence="9">
    <location>
        <begin position="270"/>
        <end position="295"/>
    </location>
</feature>
<reference evidence="10" key="1">
    <citation type="submission" date="2020-10" db="EMBL/GenBank/DDBJ databases">
        <title>Sequencing the genomes of 1000 actinobacteria strains.</title>
        <authorList>
            <person name="Klenk H.-P."/>
        </authorList>
    </citation>
    <scope>NUCLEOTIDE SEQUENCE</scope>
    <source>
        <strain evidence="10">DSM 45354</strain>
    </source>
</reference>
<protein>
    <recommendedName>
        <fullName evidence="8">Lipid II flippase</fullName>
    </recommendedName>
</protein>
<feature type="transmembrane region" description="Helical" evidence="9">
    <location>
        <begin position="91"/>
        <end position="112"/>
    </location>
</feature>
<dbReference type="PIRSF" id="PIRSF002869">
    <property type="entry name" value="MviN"/>
    <property type="match status" value="1"/>
</dbReference>
<dbReference type="RefSeq" id="WP_192750355.1">
    <property type="nucleotide sequence ID" value="NZ_BAABJL010000011.1"/>
</dbReference>
<gene>
    <name evidence="10" type="ORF">HEB94_003029</name>
</gene>
<dbReference type="Pfam" id="PF03023">
    <property type="entry name" value="MurJ"/>
    <property type="match status" value="1"/>
</dbReference>
<comment type="similarity">
    <text evidence="8">Belongs to the MurJ/MviN family.</text>
</comment>
<dbReference type="AlphaFoldDB" id="A0A927RIH1"/>
<comment type="function">
    <text evidence="8">Involved in peptidoglycan biosynthesis. Transports lipid-linked peptidoglycan precursors from the inner to the outer leaflet of the cytoplasmic membrane.</text>
</comment>
<feature type="transmembrane region" description="Helical" evidence="9">
    <location>
        <begin position="46"/>
        <end position="70"/>
    </location>
</feature>
<dbReference type="GO" id="GO:0034204">
    <property type="term" value="P:lipid translocation"/>
    <property type="evidence" value="ECO:0007669"/>
    <property type="project" value="TreeGrafter"/>
</dbReference>
<accession>A0A927RIH1</accession>
<proteinExistence type="inferred from homology"/>
<feature type="transmembrane region" description="Helical" evidence="9">
    <location>
        <begin position="476"/>
        <end position="497"/>
    </location>
</feature>
<dbReference type="GO" id="GO:0008360">
    <property type="term" value="P:regulation of cell shape"/>
    <property type="evidence" value="ECO:0007669"/>
    <property type="project" value="UniProtKB-UniRule"/>
</dbReference>
<evidence type="ECO:0000256" key="4">
    <source>
        <dbReference type="ARBA" id="ARBA00022960"/>
    </source>
</evidence>
<feature type="transmembrane region" description="Helical" evidence="9">
    <location>
        <begin position="350"/>
        <end position="371"/>
    </location>
</feature>
<evidence type="ECO:0000256" key="9">
    <source>
        <dbReference type="SAM" id="Phobius"/>
    </source>
</evidence>
<evidence type="ECO:0000313" key="11">
    <source>
        <dbReference type="Proteomes" id="UP000638648"/>
    </source>
</evidence>
<keyword evidence="6 9" id="KW-1133">Transmembrane helix</keyword>
<feature type="transmembrane region" description="Helical" evidence="9">
    <location>
        <begin position="132"/>
        <end position="153"/>
    </location>
</feature>
<name>A0A927RIH1_9ACTN</name>
<dbReference type="Proteomes" id="UP000638648">
    <property type="component" value="Unassembled WGS sequence"/>
</dbReference>
<organism evidence="10 11">
    <name type="scientific">Actinopolymorpha pittospori</name>
    <dbReference type="NCBI Taxonomy" id="648752"/>
    <lineage>
        <taxon>Bacteria</taxon>
        <taxon>Bacillati</taxon>
        <taxon>Actinomycetota</taxon>
        <taxon>Actinomycetes</taxon>
        <taxon>Propionibacteriales</taxon>
        <taxon>Actinopolymorphaceae</taxon>
        <taxon>Actinopolymorpha</taxon>
    </lineage>
</organism>
<evidence type="ECO:0000256" key="2">
    <source>
        <dbReference type="ARBA" id="ARBA00022475"/>
    </source>
</evidence>
<feature type="transmembrane region" description="Helical" evidence="9">
    <location>
        <begin position="307"/>
        <end position="330"/>
    </location>
</feature>
<keyword evidence="8" id="KW-0961">Cell wall biogenesis/degradation</keyword>
<keyword evidence="8" id="KW-0813">Transport</keyword>
<evidence type="ECO:0000256" key="3">
    <source>
        <dbReference type="ARBA" id="ARBA00022692"/>
    </source>
</evidence>
<comment type="caution">
    <text evidence="10">The sequence shown here is derived from an EMBL/GenBank/DDBJ whole genome shotgun (WGS) entry which is preliminary data.</text>
</comment>
<keyword evidence="11" id="KW-1185">Reference proteome</keyword>
<keyword evidence="4 8" id="KW-0133">Cell shape</keyword>
<evidence type="ECO:0000256" key="6">
    <source>
        <dbReference type="ARBA" id="ARBA00022989"/>
    </source>
</evidence>
<keyword evidence="5 8" id="KW-0573">Peptidoglycan synthesis</keyword>
<feature type="transmembrane region" description="Helical" evidence="9">
    <location>
        <begin position="408"/>
        <end position="430"/>
    </location>
</feature>
<dbReference type="CDD" id="cd13123">
    <property type="entry name" value="MATE_MurJ_like"/>
    <property type="match status" value="1"/>
</dbReference>
<dbReference type="GO" id="GO:0009252">
    <property type="term" value="P:peptidoglycan biosynthetic process"/>
    <property type="evidence" value="ECO:0007669"/>
    <property type="project" value="UniProtKB-UniRule"/>
</dbReference>
<feature type="transmembrane region" description="Helical" evidence="9">
    <location>
        <begin position="442"/>
        <end position="464"/>
    </location>
</feature>
<dbReference type="GO" id="GO:0071555">
    <property type="term" value="P:cell wall organization"/>
    <property type="evidence" value="ECO:0007669"/>
    <property type="project" value="UniProtKB-UniRule"/>
</dbReference>
<dbReference type="PANTHER" id="PTHR47019:SF1">
    <property type="entry name" value="LIPID II FLIPPASE MURJ"/>
    <property type="match status" value="1"/>
</dbReference>
<dbReference type="NCBIfam" id="TIGR01695">
    <property type="entry name" value="murJ_mviN"/>
    <property type="match status" value="1"/>
</dbReference>
<evidence type="ECO:0000256" key="5">
    <source>
        <dbReference type="ARBA" id="ARBA00022984"/>
    </source>
</evidence>
<evidence type="ECO:0000256" key="8">
    <source>
        <dbReference type="PIRNR" id="PIRNR002869"/>
    </source>
</evidence>
<evidence type="ECO:0000256" key="7">
    <source>
        <dbReference type="ARBA" id="ARBA00023136"/>
    </source>
</evidence>
<evidence type="ECO:0000313" key="10">
    <source>
        <dbReference type="EMBL" id="MBE1606181.1"/>
    </source>
</evidence>
<dbReference type="PRINTS" id="PR01806">
    <property type="entry name" value="VIRFACTRMVIN"/>
</dbReference>
<evidence type="ECO:0000256" key="1">
    <source>
        <dbReference type="ARBA" id="ARBA00004651"/>
    </source>
</evidence>
<dbReference type="GO" id="GO:0005886">
    <property type="term" value="C:plasma membrane"/>
    <property type="evidence" value="ECO:0007669"/>
    <property type="project" value="UniProtKB-SubCell"/>
</dbReference>
<feature type="transmembrane region" description="Helical" evidence="9">
    <location>
        <begin position="160"/>
        <end position="183"/>
    </location>
</feature>